<sequence length="487" mass="54601">MYQGFSEVGHTIPYLEVENMADPDDANSWTCPACRLPIFSTPFVVDESGSSNLLLHDQCSDQSLPPQLAGPPLHPRAPSSSDTTARKKMTMRDMIAKDVGGLAGANFTSARWVMIESVGSGSISRVPCRTQSHGHRLTSIKEPAWAIPSLLFICRACEKQHAPVDAHTVRFFRMPLSTQHVTSTLFSFDFLLIHPIDGATFAPAKSRLSGSTPVSLVVIMFISTVLLTRHVKGSIPCWFVKQSSQSLLRLLMENEHASAMPRIIKTRTPGFHTHAHYSLGNITRYDHPFRSIDSLETIRVHEHPLIYHHHAHNDNIRVCNACAQIILPPDPFYSCADNNTCKDFFLHNCCSSFPKTFSSFHTGYCSFIPKVATKSFTIFECVVCKHKCNGSAYYIHRREEKYMDVVCALMPHLITHGAHGKAHILQGRWEIGEFYEYLMSLTCTCCLEKVNEYSMTSYACSNCRSFSIHPHCALLQTRSPKNSTDTL</sequence>
<organism evidence="2 3">
    <name type="scientific">Striga asiatica</name>
    <name type="common">Asiatic witchweed</name>
    <name type="synonym">Buchnera asiatica</name>
    <dbReference type="NCBI Taxonomy" id="4170"/>
    <lineage>
        <taxon>Eukaryota</taxon>
        <taxon>Viridiplantae</taxon>
        <taxon>Streptophyta</taxon>
        <taxon>Embryophyta</taxon>
        <taxon>Tracheophyta</taxon>
        <taxon>Spermatophyta</taxon>
        <taxon>Magnoliopsida</taxon>
        <taxon>eudicotyledons</taxon>
        <taxon>Gunneridae</taxon>
        <taxon>Pentapetalae</taxon>
        <taxon>asterids</taxon>
        <taxon>lamiids</taxon>
        <taxon>Lamiales</taxon>
        <taxon>Orobanchaceae</taxon>
        <taxon>Buchnereae</taxon>
        <taxon>Striga</taxon>
    </lineage>
</organism>
<evidence type="ECO:0000313" key="3">
    <source>
        <dbReference type="Proteomes" id="UP000325081"/>
    </source>
</evidence>
<evidence type="ECO:0000313" key="2">
    <source>
        <dbReference type="EMBL" id="GER38682.1"/>
    </source>
</evidence>
<evidence type="ECO:0000256" key="1">
    <source>
        <dbReference type="SAM" id="MobiDB-lite"/>
    </source>
</evidence>
<name>A0A5A7Q1K4_STRAF</name>
<reference evidence="3" key="1">
    <citation type="journal article" date="2019" name="Curr. Biol.">
        <title>Genome Sequence of Striga asiatica Provides Insight into the Evolution of Plant Parasitism.</title>
        <authorList>
            <person name="Yoshida S."/>
            <person name="Kim S."/>
            <person name="Wafula E.K."/>
            <person name="Tanskanen J."/>
            <person name="Kim Y.M."/>
            <person name="Honaas L."/>
            <person name="Yang Z."/>
            <person name="Spallek T."/>
            <person name="Conn C.E."/>
            <person name="Ichihashi Y."/>
            <person name="Cheong K."/>
            <person name="Cui S."/>
            <person name="Der J.P."/>
            <person name="Gundlach H."/>
            <person name="Jiao Y."/>
            <person name="Hori C."/>
            <person name="Ishida J.K."/>
            <person name="Kasahara H."/>
            <person name="Kiba T."/>
            <person name="Kim M.S."/>
            <person name="Koo N."/>
            <person name="Laohavisit A."/>
            <person name="Lee Y.H."/>
            <person name="Lumba S."/>
            <person name="McCourt P."/>
            <person name="Mortimer J.C."/>
            <person name="Mutuku J.M."/>
            <person name="Nomura T."/>
            <person name="Sasaki-Sekimoto Y."/>
            <person name="Seto Y."/>
            <person name="Wang Y."/>
            <person name="Wakatake T."/>
            <person name="Sakakibara H."/>
            <person name="Demura T."/>
            <person name="Yamaguchi S."/>
            <person name="Yoneyama K."/>
            <person name="Manabe R.I."/>
            <person name="Nelson D.C."/>
            <person name="Schulman A.H."/>
            <person name="Timko M.P."/>
            <person name="dePamphilis C.W."/>
            <person name="Choi D."/>
            <person name="Shirasu K."/>
        </authorList>
    </citation>
    <scope>NUCLEOTIDE SEQUENCE [LARGE SCALE GENOMIC DNA]</scope>
    <source>
        <strain evidence="3">cv. UVA1</strain>
    </source>
</reference>
<proteinExistence type="predicted"/>
<dbReference type="AlphaFoldDB" id="A0A5A7Q1K4"/>
<accession>A0A5A7Q1K4</accession>
<feature type="region of interest" description="Disordered" evidence="1">
    <location>
        <begin position="64"/>
        <end position="86"/>
    </location>
</feature>
<gene>
    <name evidence="2" type="ORF">STAS_15206</name>
</gene>
<keyword evidence="3" id="KW-1185">Reference proteome</keyword>
<dbReference type="Proteomes" id="UP000325081">
    <property type="component" value="Unassembled WGS sequence"/>
</dbReference>
<dbReference type="OrthoDB" id="1884766at2759"/>
<protein>
    <submittedName>
        <fullName evidence="2">Cysteine/Histidine-rich C1 domain family protein</fullName>
    </submittedName>
</protein>
<dbReference type="EMBL" id="BKCP01005516">
    <property type="protein sequence ID" value="GER38682.1"/>
    <property type="molecule type" value="Genomic_DNA"/>
</dbReference>
<comment type="caution">
    <text evidence="2">The sequence shown here is derived from an EMBL/GenBank/DDBJ whole genome shotgun (WGS) entry which is preliminary data.</text>
</comment>